<dbReference type="STRING" id="1237149.C900_00229"/>
<evidence type="ECO:0000313" key="1">
    <source>
        <dbReference type="EMBL" id="ELR68581.1"/>
    </source>
</evidence>
<dbReference type="Proteomes" id="UP000011135">
    <property type="component" value="Unassembled WGS sequence"/>
</dbReference>
<organism evidence="1 2">
    <name type="scientific">Fulvivirga imtechensis AK7</name>
    <dbReference type="NCBI Taxonomy" id="1237149"/>
    <lineage>
        <taxon>Bacteria</taxon>
        <taxon>Pseudomonadati</taxon>
        <taxon>Bacteroidota</taxon>
        <taxon>Cytophagia</taxon>
        <taxon>Cytophagales</taxon>
        <taxon>Fulvivirgaceae</taxon>
        <taxon>Fulvivirga</taxon>
    </lineage>
</organism>
<dbReference type="AlphaFoldDB" id="L8JI81"/>
<comment type="caution">
    <text evidence="1">The sequence shown here is derived from an EMBL/GenBank/DDBJ whole genome shotgun (WGS) entry which is preliminary data.</text>
</comment>
<keyword evidence="2" id="KW-1185">Reference proteome</keyword>
<protein>
    <submittedName>
        <fullName evidence="1">Uncharacterized protein</fullName>
    </submittedName>
</protein>
<gene>
    <name evidence="1" type="ORF">C900_00229</name>
</gene>
<accession>L8JI81</accession>
<evidence type="ECO:0000313" key="2">
    <source>
        <dbReference type="Proteomes" id="UP000011135"/>
    </source>
</evidence>
<proteinExistence type="predicted"/>
<reference evidence="1 2" key="1">
    <citation type="submission" date="2012-12" db="EMBL/GenBank/DDBJ databases">
        <title>Genome assembly of Fulvivirga imtechensis AK7.</title>
        <authorList>
            <person name="Nupur N."/>
            <person name="Khatri I."/>
            <person name="Kumar R."/>
            <person name="Subramanian S."/>
            <person name="Pinnaka A."/>
        </authorList>
    </citation>
    <scope>NUCLEOTIDE SEQUENCE [LARGE SCALE GENOMIC DNA]</scope>
    <source>
        <strain evidence="1 2">AK7</strain>
    </source>
</reference>
<name>L8JI81_9BACT</name>
<sequence length="54" mass="6056">MSDVVALLKKESRSGITISFYLLHYLANAQGRFAFYSTRCPAVLLTAVPIFIFD</sequence>
<dbReference type="EMBL" id="AMZN01000107">
    <property type="protein sequence ID" value="ELR68581.1"/>
    <property type="molecule type" value="Genomic_DNA"/>
</dbReference>